<evidence type="ECO:0000313" key="14">
    <source>
        <dbReference type="EMBL" id="OHA56668.1"/>
    </source>
</evidence>
<dbReference type="EMBL" id="MHTG01000035">
    <property type="protein sequence ID" value="OHA56668.1"/>
    <property type="molecule type" value="Genomic_DNA"/>
</dbReference>
<proteinExistence type="inferred from homology"/>
<evidence type="ECO:0000256" key="1">
    <source>
        <dbReference type="ARBA" id="ARBA00000077"/>
    </source>
</evidence>
<dbReference type="GO" id="GO:0006298">
    <property type="term" value="P:mismatch repair"/>
    <property type="evidence" value="ECO:0007669"/>
    <property type="project" value="TreeGrafter"/>
</dbReference>
<name>A0A1G2Q805_9BACT</name>
<dbReference type="GO" id="GO:0032299">
    <property type="term" value="C:ribonuclease H2 complex"/>
    <property type="evidence" value="ECO:0007669"/>
    <property type="project" value="TreeGrafter"/>
</dbReference>
<keyword evidence="10" id="KW-0464">Manganese</keyword>
<evidence type="ECO:0000256" key="6">
    <source>
        <dbReference type="ARBA" id="ARBA00022722"/>
    </source>
</evidence>
<dbReference type="InterPro" id="IPR022898">
    <property type="entry name" value="RNase_HII"/>
</dbReference>
<dbReference type="GO" id="GO:0046872">
    <property type="term" value="F:metal ion binding"/>
    <property type="evidence" value="ECO:0007669"/>
    <property type="project" value="UniProtKB-KW"/>
</dbReference>
<comment type="caution">
    <text evidence="14">The sequence shown here is derived from an EMBL/GenBank/DDBJ whole genome shotgun (WGS) entry which is preliminary data.</text>
</comment>
<feature type="binding site" evidence="11">
    <location>
        <position position="114"/>
    </location>
    <ligand>
        <name>a divalent metal cation</name>
        <dbReference type="ChEBI" id="CHEBI:60240"/>
    </ligand>
</feature>
<comment type="similarity">
    <text evidence="4">Belongs to the RNase HII family. RnhC subfamily.</text>
</comment>
<dbReference type="Proteomes" id="UP000176494">
    <property type="component" value="Unassembled WGS sequence"/>
</dbReference>
<feature type="binding site" evidence="11">
    <location>
        <position position="13"/>
    </location>
    <ligand>
        <name>a divalent metal cation</name>
        <dbReference type="ChEBI" id="CHEBI:60240"/>
    </ligand>
</feature>
<comment type="function">
    <text evidence="2 12">Endonuclease that specifically degrades the RNA of RNA-DNA hybrids.</text>
</comment>
<organism evidence="14 15">
    <name type="scientific">Candidatus Vogelbacteria bacterium GWA1_51_14</name>
    <dbReference type="NCBI Taxonomy" id="1802435"/>
    <lineage>
        <taxon>Bacteria</taxon>
        <taxon>Candidatus Vogeliibacteriota</taxon>
    </lineage>
</organism>
<reference evidence="14 15" key="1">
    <citation type="journal article" date="2016" name="Nat. Commun.">
        <title>Thousands of microbial genomes shed light on interconnected biogeochemical processes in an aquifer system.</title>
        <authorList>
            <person name="Anantharaman K."/>
            <person name="Brown C.T."/>
            <person name="Hug L.A."/>
            <person name="Sharon I."/>
            <person name="Castelle C.J."/>
            <person name="Probst A.J."/>
            <person name="Thomas B.C."/>
            <person name="Singh A."/>
            <person name="Wilkins M.J."/>
            <person name="Karaoz U."/>
            <person name="Brodie E.L."/>
            <person name="Williams K.H."/>
            <person name="Hubbard S.S."/>
            <person name="Banfield J.F."/>
        </authorList>
    </citation>
    <scope>NUCLEOTIDE SEQUENCE [LARGE SCALE GENOMIC DNA]</scope>
</reference>
<keyword evidence="8 11" id="KW-0255">Endonuclease</keyword>
<keyword evidence="7 11" id="KW-0479">Metal-binding</keyword>
<feature type="domain" description="RNase H type-2" evidence="13">
    <location>
        <begin position="6"/>
        <end position="206"/>
    </location>
</feature>
<dbReference type="CDD" id="cd07182">
    <property type="entry name" value="RNase_HII_bacteria_HII_like"/>
    <property type="match status" value="1"/>
</dbReference>
<comment type="catalytic activity">
    <reaction evidence="1 11 12">
        <text>Endonucleolytic cleavage to 5'-phosphomonoester.</text>
        <dbReference type="EC" id="3.1.26.4"/>
    </reaction>
</comment>
<evidence type="ECO:0000313" key="15">
    <source>
        <dbReference type="Proteomes" id="UP000176494"/>
    </source>
</evidence>
<dbReference type="Gene3D" id="3.30.420.10">
    <property type="entry name" value="Ribonuclease H-like superfamily/Ribonuclease H"/>
    <property type="match status" value="1"/>
</dbReference>
<feature type="binding site" evidence="11">
    <location>
        <position position="12"/>
    </location>
    <ligand>
        <name>a divalent metal cation</name>
        <dbReference type="ChEBI" id="CHEBI:60240"/>
    </ligand>
</feature>
<evidence type="ECO:0000256" key="12">
    <source>
        <dbReference type="RuleBase" id="RU003515"/>
    </source>
</evidence>
<keyword evidence="5" id="KW-0963">Cytoplasm</keyword>
<dbReference type="PANTHER" id="PTHR10954">
    <property type="entry name" value="RIBONUCLEASE H2 SUBUNIT A"/>
    <property type="match status" value="1"/>
</dbReference>
<dbReference type="InterPro" id="IPR024567">
    <property type="entry name" value="RNase_HII/HIII_dom"/>
</dbReference>
<evidence type="ECO:0000256" key="11">
    <source>
        <dbReference type="PROSITE-ProRule" id="PRU01319"/>
    </source>
</evidence>
<dbReference type="NCBIfam" id="NF000595">
    <property type="entry name" value="PRK00015.1-3"/>
    <property type="match status" value="1"/>
</dbReference>
<dbReference type="GO" id="GO:0005737">
    <property type="term" value="C:cytoplasm"/>
    <property type="evidence" value="ECO:0007669"/>
    <property type="project" value="UniProtKB-SubCell"/>
</dbReference>
<evidence type="ECO:0000256" key="9">
    <source>
        <dbReference type="ARBA" id="ARBA00022801"/>
    </source>
</evidence>
<evidence type="ECO:0000259" key="13">
    <source>
        <dbReference type="PROSITE" id="PS51975"/>
    </source>
</evidence>
<dbReference type="InterPro" id="IPR036397">
    <property type="entry name" value="RNaseH_sf"/>
</dbReference>
<dbReference type="InterPro" id="IPR001352">
    <property type="entry name" value="RNase_HII/HIII"/>
</dbReference>
<dbReference type="GO" id="GO:0003723">
    <property type="term" value="F:RNA binding"/>
    <property type="evidence" value="ECO:0007669"/>
    <property type="project" value="UniProtKB-UniRule"/>
</dbReference>
<dbReference type="PANTHER" id="PTHR10954:SF23">
    <property type="entry name" value="RIBONUCLEASE"/>
    <property type="match status" value="1"/>
</dbReference>
<dbReference type="STRING" id="1802435.A2114_01785"/>
<dbReference type="PROSITE" id="PS51975">
    <property type="entry name" value="RNASE_H_2"/>
    <property type="match status" value="1"/>
</dbReference>
<sequence>MGSKIAYLVGVDEAGRGPLAGPVAVGVVAVPIKLKSAIRRYAVRDSKKLSPRDRDQWYRFLNQERRAGNIYFATALVSEKIIDSRGIVPAVRLGIKNCLRRLKLEPGICEIRLDGSLKAPRRFRCQQTIIKGDETEPIIALASIAAKVRRDRRMIRLAELYPEYDFEIHKGYGTAAHYQKLKIHGPCFIHRRSFLKSLDLSGKERRIKN</sequence>
<evidence type="ECO:0000256" key="4">
    <source>
        <dbReference type="ARBA" id="ARBA00008378"/>
    </source>
</evidence>
<evidence type="ECO:0000256" key="10">
    <source>
        <dbReference type="ARBA" id="ARBA00023211"/>
    </source>
</evidence>
<keyword evidence="9 11" id="KW-0378">Hydrolase</keyword>
<evidence type="ECO:0000256" key="8">
    <source>
        <dbReference type="ARBA" id="ARBA00022759"/>
    </source>
</evidence>
<evidence type="ECO:0000256" key="7">
    <source>
        <dbReference type="ARBA" id="ARBA00022723"/>
    </source>
</evidence>
<dbReference type="EC" id="3.1.26.4" evidence="12"/>
<dbReference type="GO" id="GO:0004523">
    <property type="term" value="F:RNA-DNA hybrid ribonuclease activity"/>
    <property type="evidence" value="ECO:0007669"/>
    <property type="project" value="UniProtKB-UniRule"/>
</dbReference>
<gene>
    <name evidence="14" type="ORF">A2114_01785</name>
</gene>
<dbReference type="AlphaFoldDB" id="A0A1G2Q805"/>
<accession>A0A1G2Q805</accession>
<dbReference type="SUPFAM" id="SSF53098">
    <property type="entry name" value="Ribonuclease H-like"/>
    <property type="match status" value="1"/>
</dbReference>
<evidence type="ECO:0000256" key="5">
    <source>
        <dbReference type="ARBA" id="ARBA00022490"/>
    </source>
</evidence>
<dbReference type="InterPro" id="IPR012337">
    <property type="entry name" value="RNaseH-like_sf"/>
</dbReference>
<evidence type="ECO:0000256" key="2">
    <source>
        <dbReference type="ARBA" id="ARBA00004065"/>
    </source>
</evidence>
<dbReference type="GO" id="GO:0043137">
    <property type="term" value="P:DNA replication, removal of RNA primer"/>
    <property type="evidence" value="ECO:0007669"/>
    <property type="project" value="TreeGrafter"/>
</dbReference>
<keyword evidence="6 11" id="KW-0540">Nuclease</keyword>
<protein>
    <recommendedName>
        <fullName evidence="12">Ribonuclease</fullName>
        <ecNumber evidence="12">3.1.26.4</ecNumber>
    </recommendedName>
</protein>
<comment type="subcellular location">
    <subcellularLocation>
        <location evidence="3">Cytoplasm</location>
    </subcellularLocation>
</comment>
<evidence type="ECO:0000256" key="3">
    <source>
        <dbReference type="ARBA" id="ARBA00004496"/>
    </source>
</evidence>
<dbReference type="Pfam" id="PF01351">
    <property type="entry name" value="RNase_HII"/>
    <property type="match status" value="1"/>
</dbReference>
<comment type="cofactor">
    <cofactor evidence="11">
        <name>Mn(2+)</name>
        <dbReference type="ChEBI" id="CHEBI:29035"/>
    </cofactor>
    <cofactor evidence="11">
        <name>Mg(2+)</name>
        <dbReference type="ChEBI" id="CHEBI:18420"/>
    </cofactor>
    <text evidence="11">Manganese or magnesium. Binds 1 divalent metal ion per monomer in the absence of substrate. May bind a second metal ion after substrate binding.</text>
</comment>